<evidence type="ECO:0000256" key="9">
    <source>
        <dbReference type="ARBA" id="ARBA00024189"/>
    </source>
</evidence>
<evidence type="ECO:0000313" key="13">
    <source>
        <dbReference type="RefSeq" id="XP_013394571.1"/>
    </source>
</evidence>
<comment type="similarity">
    <text evidence="1">Belongs to the GLMP family.</text>
</comment>
<evidence type="ECO:0000256" key="8">
    <source>
        <dbReference type="ARBA" id="ARBA00024176"/>
    </source>
</evidence>
<dbReference type="AlphaFoldDB" id="A0A1S3I9N9"/>
<evidence type="ECO:0000256" key="6">
    <source>
        <dbReference type="ARBA" id="ARBA00023180"/>
    </source>
</evidence>
<keyword evidence="4 11" id="KW-1133">Transmembrane helix</keyword>
<comment type="function">
    <text evidence="8">Required to protect lysosomal transporter MFSD1 from lysosomal proteolysis and for MFSD1 lysosomal localization.</text>
</comment>
<evidence type="ECO:0000256" key="2">
    <source>
        <dbReference type="ARBA" id="ARBA00022692"/>
    </source>
</evidence>
<proteinExistence type="inferred from homology"/>
<dbReference type="Pfam" id="PF15065">
    <property type="entry name" value="NCU-G1"/>
    <property type="match status" value="1"/>
</dbReference>
<evidence type="ECO:0000256" key="3">
    <source>
        <dbReference type="ARBA" id="ARBA00022729"/>
    </source>
</evidence>
<keyword evidence="12" id="KW-1185">Reference proteome</keyword>
<keyword evidence="3" id="KW-0732">Signal</keyword>
<comment type="subunit">
    <text evidence="10">Interacts (via lumenal domain) with lysosomal protein MFSD1; the interaction starts while both proteins are still in the endoplasmic reticulum and is required for stabilization of MFSD1 in lysosomes but has no direct effect on its targeting to lysosomes or transporter activity.</text>
</comment>
<keyword evidence="6" id="KW-0325">Glycoprotein</keyword>
<dbReference type="GeneID" id="106162018"/>
<evidence type="ECO:0000256" key="10">
    <source>
        <dbReference type="ARBA" id="ARBA00044960"/>
    </source>
</evidence>
<dbReference type="Proteomes" id="UP000085678">
    <property type="component" value="Unplaced"/>
</dbReference>
<dbReference type="GO" id="GO:0005765">
    <property type="term" value="C:lysosomal membrane"/>
    <property type="evidence" value="ECO:0007669"/>
    <property type="project" value="UniProtKB-SubCell"/>
</dbReference>
<dbReference type="RefSeq" id="XP_013394571.1">
    <property type="nucleotide sequence ID" value="XM_013539117.1"/>
</dbReference>
<gene>
    <name evidence="13" type="primary">LOC106162018</name>
</gene>
<dbReference type="InParanoid" id="A0A1S3I9N9"/>
<evidence type="ECO:0000256" key="4">
    <source>
        <dbReference type="ARBA" id="ARBA00022989"/>
    </source>
</evidence>
<dbReference type="InterPro" id="IPR029382">
    <property type="entry name" value="NCU-G1"/>
</dbReference>
<reference evidence="13" key="1">
    <citation type="submission" date="2025-08" db="UniProtKB">
        <authorList>
            <consortium name="RefSeq"/>
        </authorList>
    </citation>
    <scope>IDENTIFICATION</scope>
    <source>
        <tissue evidence="13">Gonads</tissue>
    </source>
</reference>
<dbReference type="PANTHER" id="PTHR31981">
    <property type="entry name" value="GLYCOSYLATED LYSOSOMAL MEMBRANE PROTEIN"/>
    <property type="match status" value="1"/>
</dbReference>
<evidence type="ECO:0000256" key="11">
    <source>
        <dbReference type="SAM" id="Phobius"/>
    </source>
</evidence>
<sequence>MFMTSSSPLPHSIGVVQLPFLHHMTLSVPATEMGRTLILVSFICVLACNIYGDSTEATRKLSSIQYNPGCENDPICKRVSDSGSAPNLLYAYSVGNDTLHYFFSTVGAPTFLVAKTPGKKQESLNVSWTDFLSVNDTNVKNSVKLPNVNYAFAVVFTKLYEYNDTNDHADFTSIPNDEWNWNIRDFAKQFVWKGLNTTELNNPVTVRTNLSMTNIDESYISFDWKLFGNHDRNTEVPHLEHTINDTQFNFLINNWPTFCEKSRFGLELVMMGTDGVKHMTNIEESKSLDDEYTPGVFTMIDWSTQSKVLASDTDESKQLGGYLQWKPVVYLTEERSSQKQTQAKHYDTMKADHSVIKSMVPMRSLAMAFFGDQLNTMTLNATNISFGLPEDGFYAKSNYTVWSGSIGYGTPPQDEISILVIIVIAVGLGIPVVLIIFGGLIVCIKRRRSGKGENILVNVAGTRYDAIN</sequence>
<dbReference type="KEGG" id="lak:106162018"/>
<dbReference type="PANTHER" id="PTHR31981:SF1">
    <property type="entry name" value="GLYCOSYLATED LYSOSOMAL MEMBRANE PROTEIN"/>
    <property type="match status" value="1"/>
</dbReference>
<comment type="subcellular location">
    <subcellularLocation>
        <location evidence="9">Lysosome membrane</location>
        <topology evidence="9">Single-pass type I membrane protein</topology>
        <orientation evidence="9">Lumenal side</orientation>
    </subcellularLocation>
</comment>
<dbReference type="OrthoDB" id="6264340at2759"/>
<keyword evidence="5 11" id="KW-0472">Membrane</keyword>
<evidence type="ECO:0000313" key="12">
    <source>
        <dbReference type="Proteomes" id="UP000085678"/>
    </source>
</evidence>
<evidence type="ECO:0000256" key="5">
    <source>
        <dbReference type="ARBA" id="ARBA00023136"/>
    </source>
</evidence>
<protein>
    <submittedName>
        <fullName evidence="13">Glycosylated lysosomal membrane protein A isoform X1</fullName>
    </submittedName>
</protein>
<evidence type="ECO:0000256" key="7">
    <source>
        <dbReference type="ARBA" id="ARBA00023228"/>
    </source>
</evidence>
<name>A0A1S3I9N9_LINAN</name>
<organism evidence="12 13">
    <name type="scientific">Lingula anatina</name>
    <name type="common">Brachiopod</name>
    <name type="synonym">Lingula unguis</name>
    <dbReference type="NCBI Taxonomy" id="7574"/>
    <lineage>
        <taxon>Eukaryota</taxon>
        <taxon>Metazoa</taxon>
        <taxon>Spiralia</taxon>
        <taxon>Lophotrochozoa</taxon>
        <taxon>Brachiopoda</taxon>
        <taxon>Linguliformea</taxon>
        <taxon>Lingulata</taxon>
        <taxon>Lingulida</taxon>
        <taxon>Linguloidea</taxon>
        <taxon>Lingulidae</taxon>
        <taxon>Lingula</taxon>
    </lineage>
</organism>
<keyword evidence="2 11" id="KW-0812">Transmembrane</keyword>
<accession>A0A1S3I9N9</accession>
<evidence type="ECO:0000256" key="1">
    <source>
        <dbReference type="ARBA" id="ARBA00010599"/>
    </source>
</evidence>
<feature type="transmembrane region" description="Helical" evidence="11">
    <location>
        <begin position="418"/>
        <end position="444"/>
    </location>
</feature>
<keyword evidence="7" id="KW-0458">Lysosome</keyword>